<feature type="chain" id="PRO_5047173716" evidence="2">
    <location>
        <begin position="26"/>
        <end position="399"/>
    </location>
</feature>
<comment type="caution">
    <text evidence="4">The sequence shown here is derived from an EMBL/GenBank/DDBJ whole genome shotgun (WGS) entry which is preliminary data.</text>
</comment>
<evidence type="ECO:0000256" key="2">
    <source>
        <dbReference type="SAM" id="SignalP"/>
    </source>
</evidence>
<evidence type="ECO:0000313" key="4">
    <source>
        <dbReference type="EMBL" id="MBY8336362.1"/>
    </source>
</evidence>
<sequence>MTKNKFLSAALATSAGLAISSCGNANTGENAAASASSSPEASQPSETVGPFAVRDLGRFDEPWAAAFVPGTGIMVITEKAGTLEGYDTESGERWEIAGAPTVDYGGQGGLGDVAFLDSESADRLGTRTIYLSWAEAGDGDTRGAVVGRGQLVCETRADCAVQDLNVIWRQTPKVTGRGHYSHRIAFSPDGKYLFVSSGERQKQDPAQDTSNTLGTVVRLNLDGTAAAGNPLADKGSPSDQIWSWGHRNLLGLQFDSAGRLWDLEHGPAGGDELNLVERGNNYGWPVRSNGDNYNGSPIPNHSADDGFTKPAIYWTPVIAPGDFLFYSGDMFADWQGDALIANLKEQNIVRVRMDGTKATEAARYDLGARLREIVEGPDGALYIFEDGENARLRKLTPAG</sequence>
<dbReference type="PROSITE" id="PS51257">
    <property type="entry name" value="PROKAR_LIPOPROTEIN"/>
    <property type="match status" value="1"/>
</dbReference>
<proteinExistence type="predicted"/>
<feature type="domain" description="Glucose/Sorbosone dehydrogenase" evidence="3">
    <location>
        <begin position="59"/>
        <end position="393"/>
    </location>
</feature>
<accession>A0ABS7PBC0</accession>
<dbReference type="Proteomes" id="UP000759298">
    <property type="component" value="Unassembled WGS sequence"/>
</dbReference>
<keyword evidence="5" id="KW-1185">Reference proteome</keyword>
<evidence type="ECO:0000313" key="5">
    <source>
        <dbReference type="Proteomes" id="UP000759298"/>
    </source>
</evidence>
<dbReference type="InterPro" id="IPR011041">
    <property type="entry name" value="Quinoprot_gluc/sorb_DH_b-prop"/>
</dbReference>
<dbReference type="PANTHER" id="PTHR19328">
    <property type="entry name" value="HEDGEHOG-INTERACTING PROTEIN"/>
    <property type="match status" value="1"/>
</dbReference>
<organism evidence="4 5">
    <name type="scientific">Alteriqipengyuania abyssalis</name>
    <dbReference type="NCBI Taxonomy" id="2860200"/>
    <lineage>
        <taxon>Bacteria</taxon>
        <taxon>Pseudomonadati</taxon>
        <taxon>Pseudomonadota</taxon>
        <taxon>Alphaproteobacteria</taxon>
        <taxon>Sphingomonadales</taxon>
        <taxon>Erythrobacteraceae</taxon>
        <taxon>Alteriqipengyuania</taxon>
    </lineage>
</organism>
<feature type="region of interest" description="Disordered" evidence="1">
    <location>
        <begin position="28"/>
        <end position="48"/>
    </location>
</feature>
<name>A0ABS7PBC0_9SPHN</name>
<reference evidence="4 5" key="1">
    <citation type="submission" date="2021-07" db="EMBL/GenBank/DDBJ databases">
        <title>Alteriqipengyuania abyssalis NZ-12B nov, sp.nov isolated from deep sea sponge in pacific ocean.</title>
        <authorList>
            <person name="Tareen S."/>
            <person name="Wink J."/>
        </authorList>
    </citation>
    <scope>NUCLEOTIDE SEQUENCE [LARGE SCALE GENOMIC DNA]</scope>
    <source>
        <strain evidence="4 5">NZ-12B</strain>
    </source>
</reference>
<dbReference type="RefSeq" id="WP_222824026.1">
    <property type="nucleotide sequence ID" value="NZ_JAHWXP010000001.1"/>
</dbReference>
<dbReference type="EMBL" id="JAHWXP010000001">
    <property type="protein sequence ID" value="MBY8336362.1"/>
    <property type="molecule type" value="Genomic_DNA"/>
</dbReference>
<protein>
    <submittedName>
        <fullName evidence="4">PQQ-dependent sugar dehydrogenase</fullName>
    </submittedName>
</protein>
<dbReference type="PANTHER" id="PTHR19328:SF75">
    <property type="entry name" value="ALDOSE SUGAR DEHYDROGENASE YLII"/>
    <property type="match status" value="1"/>
</dbReference>
<feature type="compositionally biased region" description="Low complexity" evidence="1">
    <location>
        <begin position="28"/>
        <end position="47"/>
    </location>
</feature>
<dbReference type="Pfam" id="PF07995">
    <property type="entry name" value="GSDH"/>
    <property type="match status" value="1"/>
</dbReference>
<dbReference type="SUPFAM" id="SSF50952">
    <property type="entry name" value="Soluble quinoprotein glucose dehydrogenase"/>
    <property type="match status" value="1"/>
</dbReference>
<keyword evidence="2" id="KW-0732">Signal</keyword>
<gene>
    <name evidence="4" type="ORF">KYN89_04815</name>
</gene>
<dbReference type="Gene3D" id="2.120.10.30">
    <property type="entry name" value="TolB, C-terminal domain"/>
    <property type="match status" value="1"/>
</dbReference>
<dbReference type="InterPro" id="IPR011042">
    <property type="entry name" value="6-blade_b-propeller_TolB-like"/>
</dbReference>
<evidence type="ECO:0000259" key="3">
    <source>
        <dbReference type="Pfam" id="PF07995"/>
    </source>
</evidence>
<feature type="signal peptide" evidence="2">
    <location>
        <begin position="1"/>
        <end position="25"/>
    </location>
</feature>
<evidence type="ECO:0000256" key="1">
    <source>
        <dbReference type="SAM" id="MobiDB-lite"/>
    </source>
</evidence>
<dbReference type="InterPro" id="IPR012938">
    <property type="entry name" value="Glc/Sorbosone_DH"/>
</dbReference>